<keyword evidence="3" id="KW-0964">Secreted</keyword>
<dbReference type="GO" id="GO:0016298">
    <property type="term" value="F:lipase activity"/>
    <property type="evidence" value="ECO:0007669"/>
    <property type="project" value="InterPro"/>
</dbReference>
<dbReference type="AlphaFoldDB" id="A0A0M4E986"/>
<dbReference type="Pfam" id="PF00151">
    <property type="entry name" value="Lipase"/>
    <property type="match status" value="1"/>
</dbReference>
<name>A0A0M4E986_DROBS</name>
<reference evidence="6 7" key="1">
    <citation type="submission" date="2015-08" db="EMBL/GenBank/DDBJ databases">
        <title>Ancestral chromatin configuration constrains chromatin evolution on differentiating sex chromosomes in Drosophila.</title>
        <authorList>
            <person name="Zhou Q."/>
            <person name="Bachtrog D."/>
        </authorList>
    </citation>
    <scope>NUCLEOTIDE SEQUENCE [LARGE SCALE GENOMIC DNA]</scope>
    <source>
        <tissue evidence="6">Whole larvae</tissue>
    </source>
</reference>
<dbReference type="GO" id="GO:0016042">
    <property type="term" value="P:lipid catabolic process"/>
    <property type="evidence" value="ECO:0007669"/>
    <property type="project" value="TreeGrafter"/>
</dbReference>
<organism evidence="6 7">
    <name type="scientific">Drosophila busckii</name>
    <name type="common">Fruit fly</name>
    <dbReference type="NCBI Taxonomy" id="30019"/>
    <lineage>
        <taxon>Eukaryota</taxon>
        <taxon>Metazoa</taxon>
        <taxon>Ecdysozoa</taxon>
        <taxon>Arthropoda</taxon>
        <taxon>Hexapoda</taxon>
        <taxon>Insecta</taxon>
        <taxon>Pterygota</taxon>
        <taxon>Neoptera</taxon>
        <taxon>Endopterygota</taxon>
        <taxon>Diptera</taxon>
        <taxon>Brachycera</taxon>
        <taxon>Muscomorpha</taxon>
        <taxon>Ephydroidea</taxon>
        <taxon>Drosophilidae</taxon>
        <taxon>Drosophila</taxon>
    </lineage>
</organism>
<protein>
    <submittedName>
        <fullName evidence="6">Maker507</fullName>
    </submittedName>
</protein>
<dbReference type="OMA" id="HELMIES"/>
<feature type="domain" description="Lipase" evidence="5">
    <location>
        <begin position="10"/>
        <end position="200"/>
    </location>
</feature>
<dbReference type="InterPro" id="IPR013818">
    <property type="entry name" value="Lipase"/>
</dbReference>
<evidence type="ECO:0000256" key="4">
    <source>
        <dbReference type="RuleBase" id="RU004262"/>
    </source>
</evidence>
<keyword evidence="7" id="KW-1185">Reference proteome</keyword>
<accession>A0A0M4E986</accession>
<dbReference type="GO" id="GO:0005615">
    <property type="term" value="C:extracellular space"/>
    <property type="evidence" value="ECO:0007669"/>
    <property type="project" value="TreeGrafter"/>
</dbReference>
<dbReference type="EMBL" id="CP012523">
    <property type="protein sequence ID" value="ALC39640.1"/>
    <property type="molecule type" value="Genomic_DNA"/>
</dbReference>
<dbReference type="SUPFAM" id="SSF53474">
    <property type="entry name" value="alpha/beta-Hydrolases"/>
    <property type="match status" value="1"/>
</dbReference>
<dbReference type="PANTHER" id="PTHR11610">
    <property type="entry name" value="LIPASE"/>
    <property type="match status" value="1"/>
</dbReference>
<evidence type="ECO:0000256" key="3">
    <source>
        <dbReference type="ARBA" id="ARBA00022525"/>
    </source>
</evidence>
<comment type="subcellular location">
    <subcellularLocation>
        <location evidence="1">Secreted</location>
    </subcellularLocation>
</comment>
<dbReference type="PANTHER" id="PTHR11610:SF177">
    <property type="entry name" value="IP13478P-RELATED"/>
    <property type="match status" value="1"/>
</dbReference>
<dbReference type="OrthoDB" id="199913at2759"/>
<dbReference type="Gene3D" id="3.40.50.1820">
    <property type="entry name" value="alpha/beta hydrolase"/>
    <property type="match status" value="1"/>
</dbReference>
<proteinExistence type="inferred from homology"/>
<evidence type="ECO:0000256" key="2">
    <source>
        <dbReference type="ARBA" id="ARBA00010701"/>
    </source>
</evidence>
<sequence>MGTKDTSPNNWLRQILVYSKEINVVSLDYAELVKEGCYGLAVYNVHTISSCLAKLIDKLLEVDWMTPDKLHVIGHGLGAHVAGQLSNYVNQKLKHITGLDPLSAEFHKLHKRAKLDKDDAEFVDVIHTDPFERGMLLPVGHADFYPNPAMAYQTGCESPITRSLCNHERASQLYAQSVLSSIGFWGKKCENMIKYAEKDCGQHIYAVMG</sequence>
<evidence type="ECO:0000259" key="5">
    <source>
        <dbReference type="Pfam" id="PF00151"/>
    </source>
</evidence>
<dbReference type="InterPro" id="IPR029058">
    <property type="entry name" value="AB_hydrolase_fold"/>
</dbReference>
<dbReference type="GO" id="GO:0017171">
    <property type="term" value="F:serine hydrolase activity"/>
    <property type="evidence" value="ECO:0007669"/>
    <property type="project" value="TreeGrafter"/>
</dbReference>
<evidence type="ECO:0000313" key="6">
    <source>
        <dbReference type="EMBL" id="ALC39640.1"/>
    </source>
</evidence>
<gene>
    <name evidence="6" type="ORF">Dbus_chr2Lg1725</name>
</gene>
<evidence type="ECO:0000313" key="7">
    <source>
        <dbReference type="Proteomes" id="UP000494163"/>
    </source>
</evidence>
<comment type="similarity">
    <text evidence="2 4">Belongs to the AB hydrolase superfamily. Lipase family.</text>
</comment>
<dbReference type="InterPro" id="IPR000734">
    <property type="entry name" value="TAG_lipase"/>
</dbReference>
<dbReference type="PRINTS" id="PR00821">
    <property type="entry name" value="TAGLIPASE"/>
</dbReference>
<evidence type="ECO:0000256" key="1">
    <source>
        <dbReference type="ARBA" id="ARBA00004613"/>
    </source>
</evidence>
<dbReference type="Proteomes" id="UP000494163">
    <property type="component" value="Chromosome 2L"/>
</dbReference>